<accession>A0A4Y2UJ02</accession>
<proteinExistence type="predicted"/>
<protein>
    <submittedName>
        <fullName evidence="2">Uncharacterized protein</fullName>
    </submittedName>
</protein>
<dbReference type="Proteomes" id="UP000499080">
    <property type="component" value="Unassembled WGS sequence"/>
</dbReference>
<keyword evidence="1" id="KW-0472">Membrane</keyword>
<evidence type="ECO:0000313" key="3">
    <source>
        <dbReference type="Proteomes" id="UP000499080"/>
    </source>
</evidence>
<organism evidence="2 3">
    <name type="scientific">Araneus ventricosus</name>
    <name type="common">Orbweaver spider</name>
    <name type="synonym">Epeira ventricosa</name>
    <dbReference type="NCBI Taxonomy" id="182803"/>
    <lineage>
        <taxon>Eukaryota</taxon>
        <taxon>Metazoa</taxon>
        <taxon>Ecdysozoa</taxon>
        <taxon>Arthropoda</taxon>
        <taxon>Chelicerata</taxon>
        <taxon>Arachnida</taxon>
        <taxon>Araneae</taxon>
        <taxon>Araneomorphae</taxon>
        <taxon>Entelegynae</taxon>
        <taxon>Araneoidea</taxon>
        <taxon>Araneidae</taxon>
        <taxon>Araneus</taxon>
    </lineage>
</organism>
<keyword evidence="3" id="KW-1185">Reference proteome</keyword>
<evidence type="ECO:0000256" key="1">
    <source>
        <dbReference type="SAM" id="Phobius"/>
    </source>
</evidence>
<comment type="caution">
    <text evidence="2">The sequence shown here is derived from an EMBL/GenBank/DDBJ whole genome shotgun (WGS) entry which is preliminary data.</text>
</comment>
<dbReference type="EMBL" id="BGPR01037440">
    <property type="protein sequence ID" value="GBO13029.1"/>
    <property type="molecule type" value="Genomic_DNA"/>
</dbReference>
<name>A0A4Y2UJ02_ARAVE</name>
<keyword evidence="1" id="KW-1133">Transmembrane helix</keyword>
<sequence>MNQRKIEAFIRSEDQRLFICLFKLQNSEWYLKYAKKPRHILSLLYWAGLLEDSDKTSRKRIIARILPVLLILFTVDVIVTCMIPANTDFFRASIYLCYYIMSVLIWFAIRLRRKQLTAFLRLLHDNQRQAMTWENKPYFICNLHFTCDCCCFKCY</sequence>
<reference evidence="2 3" key="1">
    <citation type="journal article" date="2019" name="Sci. Rep.">
        <title>Orb-weaving spider Araneus ventricosus genome elucidates the spidroin gene catalogue.</title>
        <authorList>
            <person name="Kono N."/>
            <person name="Nakamura H."/>
            <person name="Ohtoshi R."/>
            <person name="Moran D.A.P."/>
            <person name="Shinohara A."/>
            <person name="Yoshida Y."/>
            <person name="Fujiwara M."/>
            <person name="Mori M."/>
            <person name="Tomita M."/>
            <person name="Arakawa K."/>
        </authorList>
    </citation>
    <scope>NUCLEOTIDE SEQUENCE [LARGE SCALE GENOMIC DNA]</scope>
</reference>
<keyword evidence="1" id="KW-0812">Transmembrane</keyword>
<feature type="transmembrane region" description="Helical" evidence="1">
    <location>
        <begin position="92"/>
        <end position="111"/>
    </location>
</feature>
<feature type="transmembrane region" description="Helical" evidence="1">
    <location>
        <begin position="65"/>
        <end position="86"/>
    </location>
</feature>
<evidence type="ECO:0000313" key="2">
    <source>
        <dbReference type="EMBL" id="GBO13029.1"/>
    </source>
</evidence>
<gene>
    <name evidence="2" type="ORF">AVEN_3030_1</name>
</gene>
<dbReference type="AlphaFoldDB" id="A0A4Y2UJ02"/>